<dbReference type="Gene3D" id="1.20.58.520">
    <property type="entry name" value="Amidohydrolase"/>
    <property type="match status" value="1"/>
</dbReference>
<keyword evidence="2" id="KW-0378">Hydrolase</keyword>
<dbReference type="InterPro" id="IPR011059">
    <property type="entry name" value="Metal-dep_hydrolase_composite"/>
</dbReference>
<dbReference type="PANTHER" id="PTHR43135">
    <property type="entry name" value="ALPHA-D-RIBOSE 1-METHYLPHOSPHONATE 5-TRIPHOSPHATE DIPHOSPHATASE"/>
    <property type="match status" value="1"/>
</dbReference>
<name>A0A221UWL1_9FLAO</name>
<dbReference type="SUPFAM" id="SSF51338">
    <property type="entry name" value="Composite domain of metallo-dependent hydrolases"/>
    <property type="match status" value="1"/>
</dbReference>
<evidence type="ECO:0000259" key="1">
    <source>
        <dbReference type="Pfam" id="PF01979"/>
    </source>
</evidence>
<gene>
    <name evidence="2" type="ORF">AREALGSMS7_02184</name>
</gene>
<dbReference type="Gene3D" id="3.30.110.90">
    <property type="entry name" value="Amidohydrolase"/>
    <property type="match status" value="1"/>
</dbReference>
<dbReference type="InterPro" id="IPR051781">
    <property type="entry name" value="Metallo-dep_Hydrolase"/>
</dbReference>
<evidence type="ECO:0000313" key="2">
    <source>
        <dbReference type="EMBL" id="ASO05640.1"/>
    </source>
</evidence>
<dbReference type="EMBL" id="CP022515">
    <property type="protein sequence ID" value="ASO05640.1"/>
    <property type="molecule type" value="Genomic_DNA"/>
</dbReference>
<protein>
    <submittedName>
        <fullName evidence="2">Amidohydrolase</fullName>
    </submittedName>
</protein>
<dbReference type="AlphaFoldDB" id="A0A221UWL1"/>
<dbReference type="RefSeq" id="WP_093978345.1">
    <property type="nucleotide sequence ID" value="NZ_CP022515.1"/>
</dbReference>
<dbReference type="InterPro" id="IPR032466">
    <property type="entry name" value="Metal_Hydrolase"/>
</dbReference>
<dbReference type="Gene3D" id="3.40.50.10910">
    <property type="entry name" value="Amidohydrolase"/>
    <property type="match status" value="1"/>
</dbReference>
<dbReference type="PANTHER" id="PTHR43135:SF3">
    <property type="entry name" value="ALPHA-D-RIBOSE 1-METHYLPHOSPHONATE 5-TRIPHOSPHATE DIPHOSPHATASE"/>
    <property type="match status" value="1"/>
</dbReference>
<dbReference type="Gene3D" id="2.30.40.10">
    <property type="entry name" value="Urease, subunit C, domain 1"/>
    <property type="match status" value="1"/>
</dbReference>
<dbReference type="GO" id="GO:0016810">
    <property type="term" value="F:hydrolase activity, acting on carbon-nitrogen (but not peptide) bonds"/>
    <property type="evidence" value="ECO:0007669"/>
    <property type="project" value="InterPro"/>
</dbReference>
<dbReference type="KEGG" id="aalg:AREALGSMS7_02184"/>
<evidence type="ECO:0000313" key="3">
    <source>
        <dbReference type="Proteomes" id="UP000204551"/>
    </source>
</evidence>
<feature type="domain" description="Amidohydrolase-related" evidence="1">
    <location>
        <begin position="337"/>
        <end position="438"/>
    </location>
</feature>
<accession>A0A221UWL1</accession>
<sequence>MKKWLKRIGWGLVSLLLLTAIAIVAVLKLDKKRTSYLRIQDTSDSYVIKNVNIVPMTGDTVLYQQDVLVEHGFISMIAPDLSLGTSIKIDGTGKFLSPGLADMHVHVWDDYELGLYLAKGVTTLRNMWGMPFHLRMKERINSKEIYAPLFFTASPKLTGPEDEGIDKKRVKDAKDGRRLVAKYKKQGYDYIKTYAGLPKDIFDAIKTEALAQNISLASHPSFEVSYDYHFSKPIKAIEHTEDVVQQALKYEDDSLMLAMTLEHYAQTEIGHTPTLTVFHKISEIIEKESALLSEESIGYINPAFLELGSHDDYKRWTSTKLYDSLVGERILKQHQQHLKIVKKMNDAGVILLAGTDSGISYAVPGLGIHEELGFYKEAGLTNYEVLKTATVNPSSIYEELSNTGTLEVGKLANFVLTSENPLENLKTLQAPEKVFIKGLILDSDRLTKLQEKAFNRNNYWATTIRLAEGLLFQ</sequence>
<dbReference type="InterPro" id="IPR006680">
    <property type="entry name" value="Amidohydro-rel"/>
</dbReference>
<organism evidence="2 3">
    <name type="scientific">Arenibacter algicola</name>
    <dbReference type="NCBI Taxonomy" id="616991"/>
    <lineage>
        <taxon>Bacteria</taxon>
        <taxon>Pseudomonadati</taxon>
        <taxon>Bacteroidota</taxon>
        <taxon>Flavobacteriia</taxon>
        <taxon>Flavobacteriales</taxon>
        <taxon>Flavobacteriaceae</taxon>
        <taxon>Arenibacter</taxon>
    </lineage>
</organism>
<reference evidence="2 3" key="1">
    <citation type="submission" date="2017-07" db="EMBL/GenBank/DDBJ databases">
        <title>Genome Sequence of Arenibacter algicola Strain SMS7 Isolated from a culture of the Diatom Skeletonema marinoi.</title>
        <authorList>
            <person name="Topel M."/>
            <person name="Pinder M.I.M."/>
            <person name="Johansson O.N."/>
            <person name="Kourtchenko O."/>
            <person name="Godhe A."/>
            <person name="Clarke A.K."/>
        </authorList>
    </citation>
    <scope>NUCLEOTIDE SEQUENCE [LARGE SCALE GENOMIC DNA]</scope>
    <source>
        <strain evidence="2 3">SMS7</strain>
    </source>
</reference>
<dbReference type="Pfam" id="PF01979">
    <property type="entry name" value="Amidohydro_1"/>
    <property type="match status" value="1"/>
</dbReference>
<dbReference type="SUPFAM" id="SSF51556">
    <property type="entry name" value="Metallo-dependent hydrolases"/>
    <property type="match status" value="1"/>
</dbReference>
<proteinExistence type="predicted"/>
<dbReference type="Proteomes" id="UP000204551">
    <property type="component" value="Chromosome"/>
</dbReference>